<dbReference type="AlphaFoldDB" id="A0AAW1UV93"/>
<evidence type="ECO:0000313" key="2">
    <source>
        <dbReference type="Proteomes" id="UP001431783"/>
    </source>
</evidence>
<reference evidence="1 2" key="1">
    <citation type="submission" date="2023-03" db="EMBL/GenBank/DDBJ databases">
        <title>Genome insight into feeding habits of ladybird beetles.</title>
        <authorList>
            <person name="Li H.-S."/>
            <person name="Huang Y.-H."/>
            <person name="Pang H."/>
        </authorList>
    </citation>
    <scope>NUCLEOTIDE SEQUENCE [LARGE SCALE GENOMIC DNA]</scope>
    <source>
        <strain evidence="1">SYSU_2023b</strain>
        <tissue evidence="1">Whole body</tissue>
    </source>
</reference>
<keyword evidence="2" id="KW-1185">Reference proteome</keyword>
<gene>
    <name evidence="1" type="ORF">WA026_022334</name>
</gene>
<proteinExistence type="predicted"/>
<evidence type="ECO:0000313" key="1">
    <source>
        <dbReference type="EMBL" id="KAK9887396.1"/>
    </source>
</evidence>
<organism evidence="1 2">
    <name type="scientific">Henosepilachna vigintioctopunctata</name>
    <dbReference type="NCBI Taxonomy" id="420089"/>
    <lineage>
        <taxon>Eukaryota</taxon>
        <taxon>Metazoa</taxon>
        <taxon>Ecdysozoa</taxon>
        <taxon>Arthropoda</taxon>
        <taxon>Hexapoda</taxon>
        <taxon>Insecta</taxon>
        <taxon>Pterygota</taxon>
        <taxon>Neoptera</taxon>
        <taxon>Endopterygota</taxon>
        <taxon>Coleoptera</taxon>
        <taxon>Polyphaga</taxon>
        <taxon>Cucujiformia</taxon>
        <taxon>Coccinelloidea</taxon>
        <taxon>Coccinellidae</taxon>
        <taxon>Epilachninae</taxon>
        <taxon>Epilachnini</taxon>
        <taxon>Henosepilachna</taxon>
    </lineage>
</organism>
<dbReference type="EMBL" id="JARQZJ010000109">
    <property type="protein sequence ID" value="KAK9887396.1"/>
    <property type="molecule type" value="Genomic_DNA"/>
</dbReference>
<comment type="caution">
    <text evidence="1">The sequence shown here is derived from an EMBL/GenBank/DDBJ whole genome shotgun (WGS) entry which is preliminary data.</text>
</comment>
<dbReference type="Proteomes" id="UP001431783">
    <property type="component" value="Unassembled WGS sequence"/>
</dbReference>
<protein>
    <submittedName>
        <fullName evidence="1">Uncharacterized protein</fullName>
    </submittedName>
</protein>
<name>A0AAW1UV93_9CUCU</name>
<accession>A0AAW1UV93</accession>
<sequence>MSTESPGPSMSRLMLQLSPKAKKTTYNVMNDKISLADVAELQIEISELYKQANIDQDRELINELNIISQVLSNNKSNSSSTDFKNKFTYNNTDQGPYFVYIEGKMEI</sequence>